<comment type="caution">
    <text evidence="1">The sequence shown here is derived from an EMBL/GenBank/DDBJ whole genome shotgun (WGS) entry which is preliminary data.</text>
</comment>
<keyword evidence="2" id="KW-1185">Reference proteome</keyword>
<proteinExistence type="predicted"/>
<dbReference type="RefSeq" id="WP_354269962.1">
    <property type="nucleotide sequence ID" value="NZ_JBEPTQ010000001.1"/>
</dbReference>
<gene>
    <name evidence="1" type="ORF">ABIF63_000406</name>
</gene>
<evidence type="ECO:0000313" key="1">
    <source>
        <dbReference type="EMBL" id="MET4716303.1"/>
    </source>
</evidence>
<dbReference type="Proteomes" id="UP001549291">
    <property type="component" value="Unassembled WGS sequence"/>
</dbReference>
<evidence type="ECO:0000313" key="2">
    <source>
        <dbReference type="Proteomes" id="UP001549291"/>
    </source>
</evidence>
<protein>
    <submittedName>
        <fullName evidence="1">Uncharacterized protein</fullName>
    </submittedName>
</protein>
<sequence length="119" mass="12806">MLLQVGDYGQLGALGFGFVFLDKQITFFGHASSGNGISRVRSIGCCHCPRYAAPCYSRAGKGRLIALSETGRRVDLELRRKNWIFASGLSVDADPARLRCGGTQPPKATQSAATAILRM</sequence>
<dbReference type="EMBL" id="JBEPTQ010000001">
    <property type="protein sequence ID" value="MET4716303.1"/>
    <property type="molecule type" value="Genomic_DNA"/>
</dbReference>
<organism evidence="1 2">
    <name type="scientific">Bradyrhizobium japonicum</name>
    <dbReference type="NCBI Taxonomy" id="375"/>
    <lineage>
        <taxon>Bacteria</taxon>
        <taxon>Pseudomonadati</taxon>
        <taxon>Pseudomonadota</taxon>
        <taxon>Alphaproteobacteria</taxon>
        <taxon>Hyphomicrobiales</taxon>
        <taxon>Nitrobacteraceae</taxon>
        <taxon>Bradyrhizobium</taxon>
    </lineage>
</organism>
<reference evidence="1 2" key="1">
    <citation type="submission" date="2024-06" db="EMBL/GenBank/DDBJ databases">
        <title>Genomic Encyclopedia of Type Strains, Phase V (KMG-V): Genome sequencing to study the core and pangenomes of soil and plant-associated prokaryotes.</title>
        <authorList>
            <person name="Whitman W."/>
        </authorList>
    </citation>
    <scope>NUCLEOTIDE SEQUENCE [LARGE SCALE GENOMIC DNA]</scope>
    <source>
        <strain evidence="1 2">USDA 160</strain>
    </source>
</reference>
<name>A0ABV2RH87_BRAJP</name>
<accession>A0ABV2RH87</accession>